<sequence length="94" mass="11179">MELMSTRFEDMRRKLEMTHETLAHTKVRIESHELLKSKVQKLKSLANSLSEKQRQRLLPSESENKVLKEYVKPTTGRPLRAWRKCWSLMGNLQQ</sequence>
<keyword evidence="2" id="KW-1185">Reference proteome</keyword>
<proteinExistence type="predicted"/>
<dbReference type="Proteomes" id="UP000595437">
    <property type="component" value="Chromosome 16"/>
</dbReference>
<dbReference type="EMBL" id="CP045905">
    <property type="protein sequence ID" value="QQP36887.1"/>
    <property type="molecule type" value="Genomic_DNA"/>
</dbReference>
<name>A0A7T8GSF4_CALRO</name>
<accession>A0A7T8GSF4</accession>
<evidence type="ECO:0000313" key="1">
    <source>
        <dbReference type="EMBL" id="QQP36887.1"/>
    </source>
</evidence>
<reference evidence="2" key="1">
    <citation type="submission" date="2021-01" db="EMBL/GenBank/DDBJ databases">
        <title>Caligus Genome Assembly.</title>
        <authorList>
            <person name="Gallardo-Escarate C."/>
        </authorList>
    </citation>
    <scope>NUCLEOTIDE SEQUENCE [LARGE SCALE GENOMIC DNA]</scope>
</reference>
<protein>
    <submittedName>
        <fullName evidence="1">Uncharacterized protein</fullName>
    </submittedName>
</protein>
<organism evidence="1 2">
    <name type="scientific">Caligus rogercresseyi</name>
    <name type="common">Sea louse</name>
    <dbReference type="NCBI Taxonomy" id="217165"/>
    <lineage>
        <taxon>Eukaryota</taxon>
        <taxon>Metazoa</taxon>
        <taxon>Ecdysozoa</taxon>
        <taxon>Arthropoda</taxon>
        <taxon>Crustacea</taxon>
        <taxon>Multicrustacea</taxon>
        <taxon>Hexanauplia</taxon>
        <taxon>Copepoda</taxon>
        <taxon>Siphonostomatoida</taxon>
        <taxon>Caligidae</taxon>
        <taxon>Caligus</taxon>
    </lineage>
</organism>
<evidence type="ECO:0000313" key="2">
    <source>
        <dbReference type="Proteomes" id="UP000595437"/>
    </source>
</evidence>
<gene>
    <name evidence="1" type="ORF">FKW44_022121</name>
</gene>
<dbReference type="AlphaFoldDB" id="A0A7T8GSF4"/>